<dbReference type="InterPro" id="IPR002110">
    <property type="entry name" value="Ankyrin_rpt"/>
</dbReference>
<name>A0A2T7PQD9_POMCA</name>
<sequence>MMYMCLGDQNFGVGENDRRYLGDVIMINPEGEDLAEGEAVPVCHMTGGHDVSCDDEDEDTYAVPSDIPFVENKGDENEVISAVRENDCLLLQQLAQKNVDFNSLCHCQWVPCTIRVQRGDFSRQLQMTGYAAIHVAVIHASIKTIKCLLTGGADINLRDSNRRSPLQLAAAVDRLKVVRLLIDKGDCDNTFLMAVFLLLTFHYEDLVRTLVESGADVNLPDIKGTTPLSFAVGHMYPSSNFGTDLTIIRILLDAGCDVDKSNPAGASALMLAAGLKLVPVIHMLLSAGANINKMDNAGHNAFHTAVAGQRNLSAMQTLMWNGAATHTSNKKGETPLDKALQFGSISILRLLLSADAAPHRHDIMTAPRIVQLRNYLPEFDAWLRQEMHEPRSLRRICHVSDMAVISSVFRSGLFKDRVAIVTGGGTGIGQAIALELLYLGCNVTIASRKVDRLEKAAKDMNSRLAKHLNAPLPKLNTFLNATFVQKKRNTVEVHGRLDFLVNNAGGQFLSPAANITLKGWSAVIDTNLTGTFLCCREAYTQYMKENGGTIINIIADMFKGFPLMSHTGAARAGVDNLTKSLAIEWADSGVRVNAVAPGSSIYSDTAAANYGSDDIFSFIKSRVPAKRYGTVEEISAAVCFLLSPAAAFISGETVFVDGGGKLYQNMLDIPDHQRSKAYTWENDVKEQESSGNCGPQSKL</sequence>
<accession>A0A2T7PQD9</accession>
<proteinExistence type="predicted"/>
<organism evidence="23 24">
    <name type="scientific">Pomacea canaliculata</name>
    <name type="common">Golden apple snail</name>
    <dbReference type="NCBI Taxonomy" id="400727"/>
    <lineage>
        <taxon>Eukaryota</taxon>
        <taxon>Metazoa</taxon>
        <taxon>Spiralia</taxon>
        <taxon>Lophotrochozoa</taxon>
        <taxon>Mollusca</taxon>
        <taxon>Gastropoda</taxon>
        <taxon>Caenogastropoda</taxon>
        <taxon>Architaenioglossa</taxon>
        <taxon>Ampullarioidea</taxon>
        <taxon>Ampullariidae</taxon>
        <taxon>Pomacea</taxon>
    </lineage>
</organism>
<keyword evidence="22" id="KW-0175">Coiled coil</keyword>
<evidence type="ECO:0000256" key="22">
    <source>
        <dbReference type="SAM" id="Coils"/>
    </source>
</evidence>
<comment type="caution">
    <text evidence="23">The sequence shown here is derived from an EMBL/GenBank/DDBJ whole genome shotgun (WGS) entry which is preliminary data.</text>
</comment>
<keyword evidence="4" id="KW-0597">Phosphoprotein</keyword>
<gene>
    <name evidence="23" type="ORF">C0Q70_02606</name>
</gene>
<dbReference type="PROSITE" id="PS50297">
    <property type="entry name" value="ANK_REP_REGION"/>
    <property type="match status" value="4"/>
</dbReference>
<dbReference type="EMBL" id="PZQS01000002">
    <property type="protein sequence ID" value="PVD35643.1"/>
    <property type="molecule type" value="Genomic_DNA"/>
</dbReference>
<comment type="pathway">
    <text evidence="2">Lipid metabolism.</text>
</comment>
<evidence type="ECO:0000313" key="24">
    <source>
        <dbReference type="Proteomes" id="UP000245119"/>
    </source>
</evidence>
<evidence type="ECO:0000256" key="21">
    <source>
        <dbReference type="PROSITE-ProRule" id="PRU00023"/>
    </source>
</evidence>
<evidence type="ECO:0000256" key="5">
    <source>
        <dbReference type="ARBA" id="ARBA00022832"/>
    </source>
</evidence>
<feature type="repeat" description="ANK" evidence="21">
    <location>
        <begin position="223"/>
        <end position="263"/>
    </location>
</feature>
<dbReference type="GO" id="GO:0005777">
    <property type="term" value="C:peroxisome"/>
    <property type="evidence" value="ECO:0007669"/>
    <property type="project" value="UniProtKB-SubCell"/>
</dbReference>
<dbReference type="SUPFAM" id="SSF48403">
    <property type="entry name" value="Ankyrin repeat"/>
    <property type="match status" value="1"/>
</dbReference>
<feature type="coiled-coil region" evidence="22">
    <location>
        <begin position="443"/>
        <end position="470"/>
    </location>
</feature>
<dbReference type="PANTHER" id="PTHR24317:SF7">
    <property type="entry name" value="PEROXISOMAL TRANS-2-ENOYL-COA REDUCTASE"/>
    <property type="match status" value="1"/>
</dbReference>
<dbReference type="Pfam" id="PF13561">
    <property type="entry name" value="adh_short_C2"/>
    <property type="match status" value="1"/>
</dbReference>
<evidence type="ECO:0000256" key="16">
    <source>
        <dbReference type="ARBA" id="ARBA00048686"/>
    </source>
</evidence>
<dbReference type="Gene3D" id="1.25.40.20">
    <property type="entry name" value="Ankyrin repeat-containing domain"/>
    <property type="match status" value="2"/>
</dbReference>
<comment type="catalytic activity">
    <reaction evidence="19">
        <text>(2E)-decenoyl-CoA + NADPH + H(+) = decanoyl-CoA + NADP(+)</text>
        <dbReference type="Rhea" id="RHEA:44960"/>
        <dbReference type="ChEBI" id="CHEBI:15378"/>
        <dbReference type="ChEBI" id="CHEBI:57783"/>
        <dbReference type="ChEBI" id="CHEBI:58349"/>
        <dbReference type="ChEBI" id="CHEBI:61406"/>
        <dbReference type="ChEBI" id="CHEBI:61430"/>
    </reaction>
    <physiologicalReaction direction="left-to-right" evidence="19">
        <dbReference type="Rhea" id="RHEA:44961"/>
    </physiologicalReaction>
</comment>
<evidence type="ECO:0000256" key="8">
    <source>
        <dbReference type="ARBA" id="ARBA00023098"/>
    </source>
</evidence>
<comment type="function">
    <text evidence="11">Participates in chain elongation of fatty acids. Catalyzes the reduction of trans-2-enoyl-CoAs of varying chain lengths from 6:1 to 16:1, having maximum activity with 10:1 CoA. Has no 2,4-dienoyl-CoA reductase activity.</text>
</comment>
<evidence type="ECO:0000256" key="7">
    <source>
        <dbReference type="ARBA" id="ARBA00023002"/>
    </source>
</evidence>
<evidence type="ECO:0000256" key="9">
    <source>
        <dbReference type="ARBA" id="ARBA00023140"/>
    </source>
</evidence>
<evidence type="ECO:0000256" key="18">
    <source>
        <dbReference type="ARBA" id="ARBA00049251"/>
    </source>
</evidence>
<evidence type="ECO:0000256" key="4">
    <source>
        <dbReference type="ARBA" id="ARBA00022553"/>
    </source>
</evidence>
<feature type="repeat" description="ANK" evidence="21">
    <location>
        <begin position="264"/>
        <end position="296"/>
    </location>
</feature>
<keyword evidence="7" id="KW-0560">Oxidoreductase</keyword>
<comment type="catalytic activity">
    <reaction evidence="18">
        <text>a (2E)-enoyl-CoA + NADPH + H(+) = a 2,3-saturated acyl-CoA + NADP(+)</text>
        <dbReference type="Rhea" id="RHEA:33763"/>
        <dbReference type="ChEBI" id="CHEBI:15378"/>
        <dbReference type="ChEBI" id="CHEBI:57783"/>
        <dbReference type="ChEBI" id="CHEBI:58349"/>
        <dbReference type="ChEBI" id="CHEBI:58856"/>
        <dbReference type="ChEBI" id="CHEBI:65111"/>
        <dbReference type="EC" id="1.3.1.38"/>
    </reaction>
    <physiologicalReaction direction="left-to-right" evidence="18">
        <dbReference type="Rhea" id="RHEA:33764"/>
    </physiologicalReaction>
</comment>
<dbReference type="GO" id="GO:0006633">
    <property type="term" value="P:fatty acid biosynthetic process"/>
    <property type="evidence" value="ECO:0007669"/>
    <property type="project" value="UniProtKB-KW"/>
</dbReference>
<comment type="catalytic activity">
    <reaction evidence="20">
        <text>(2E)-octenoyl-CoA + NADPH + H(+) = octanoyl-CoA + NADP(+)</text>
        <dbReference type="Rhea" id="RHEA:44952"/>
        <dbReference type="ChEBI" id="CHEBI:15378"/>
        <dbReference type="ChEBI" id="CHEBI:57386"/>
        <dbReference type="ChEBI" id="CHEBI:57783"/>
        <dbReference type="ChEBI" id="CHEBI:58349"/>
        <dbReference type="ChEBI" id="CHEBI:62242"/>
    </reaction>
    <physiologicalReaction direction="left-to-right" evidence="20">
        <dbReference type="Rhea" id="RHEA:44953"/>
    </physiologicalReaction>
</comment>
<evidence type="ECO:0000256" key="20">
    <source>
        <dbReference type="ARBA" id="ARBA00049559"/>
    </source>
</evidence>
<evidence type="ECO:0000256" key="13">
    <source>
        <dbReference type="ARBA" id="ARBA00038849"/>
    </source>
</evidence>
<evidence type="ECO:0000256" key="12">
    <source>
        <dbReference type="ARBA" id="ARBA00038622"/>
    </source>
</evidence>
<keyword evidence="9" id="KW-0576">Peroxisome</keyword>
<evidence type="ECO:0000256" key="10">
    <source>
        <dbReference type="ARBA" id="ARBA00023160"/>
    </source>
</evidence>
<dbReference type="PROSITE" id="PS50088">
    <property type="entry name" value="ANK_REPEAT"/>
    <property type="match status" value="5"/>
</dbReference>
<keyword evidence="5" id="KW-0276">Fatty acid metabolism</keyword>
<comment type="catalytic activity">
    <reaction evidence="15">
        <text>(2E)-dodecenoyl-CoA + NADPH + H(+) = dodecanoyl-CoA + NADP(+)</text>
        <dbReference type="Rhea" id="RHEA:44964"/>
        <dbReference type="ChEBI" id="CHEBI:15378"/>
        <dbReference type="ChEBI" id="CHEBI:57330"/>
        <dbReference type="ChEBI" id="CHEBI:57375"/>
        <dbReference type="ChEBI" id="CHEBI:57783"/>
        <dbReference type="ChEBI" id="CHEBI:58349"/>
    </reaction>
    <physiologicalReaction direction="left-to-right" evidence="15">
        <dbReference type="Rhea" id="RHEA:44965"/>
    </physiologicalReaction>
</comment>
<dbReference type="Proteomes" id="UP000245119">
    <property type="component" value="Linkage Group LG2"/>
</dbReference>
<dbReference type="GO" id="GO:0033306">
    <property type="term" value="P:phytol metabolic process"/>
    <property type="evidence" value="ECO:0007669"/>
    <property type="project" value="TreeGrafter"/>
</dbReference>
<keyword evidence="24" id="KW-1185">Reference proteome</keyword>
<evidence type="ECO:0000256" key="3">
    <source>
        <dbReference type="ARBA" id="ARBA00022516"/>
    </source>
</evidence>
<dbReference type="Pfam" id="PF12796">
    <property type="entry name" value="Ank_2"/>
    <property type="match status" value="2"/>
</dbReference>
<reference evidence="23 24" key="1">
    <citation type="submission" date="2018-04" db="EMBL/GenBank/DDBJ databases">
        <title>The genome of golden apple snail Pomacea canaliculata provides insight into stress tolerance and invasive adaptation.</title>
        <authorList>
            <person name="Liu C."/>
            <person name="Liu B."/>
            <person name="Ren Y."/>
            <person name="Zhang Y."/>
            <person name="Wang H."/>
            <person name="Li S."/>
            <person name="Jiang F."/>
            <person name="Yin L."/>
            <person name="Zhang G."/>
            <person name="Qian W."/>
            <person name="Fan W."/>
        </authorList>
    </citation>
    <scope>NUCLEOTIDE SEQUENCE [LARGE SCALE GENOMIC DNA]</scope>
    <source>
        <strain evidence="23">SZHN2017</strain>
        <tissue evidence="23">Muscle</tissue>
    </source>
</reference>
<evidence type="ECO:0000256" key="17">
    <source>
        <dbReference type="ARBA" id="ARBA00049108"/>
    </source>
</evidence>
<dbReference type="SUPFAM" id="SSF51735">
    <property type="entry name" value="NAD(P)-binding Rossmann-fold domains"/>
    <property type="match status" value="1"/>
</dbReference>
<dbReference type="PRINTS" id="PR00081">
    <property type="entry name" value="GDHRDH"/>
</dbReference>
<evidence type="ECO:0000256" key="19">
    <source>
        <dbReference type="ARBA" id="ARBA00049386"/>
    </source>
</evidence>
<evidence type="ECO:0000256" key="1">
    <source>
        <dbReference type="ARBA" id="ARBA00004275"/>
    </source>
</evidence>
<dbReference type="GO" id="GO:0019166">
    <property type="term" value="F:trans-2-enoyl-CoA reductase (NADPH) activity"/>
    <property type="evidence" value="ECO:0007669"/>
    <property type="project" value="UniProtKB-EC"/>
</dbReference>
<feature type="repeat" description="ANK" evidence="21">
    <location>
        <begin position="331"/>
        <end position="363"/>
    </location>
</feature>
<evidence type="ECO:0000256" key="2">
    <source>
        <dbReference type="ARBA" id="ARBA00005189"/>
    </source>
</evidence>
<evidence type="ECO:0000256" key="15">
    <source>
        <dbReference type="ARBA" id="ARBA00047570"/>
    </source>
</evidence>
<keyword evidence="21" id="KW-0040">ANK repeat</keyword>
<keyword evidence="6" id="KW-0521">NADP</keyword>
<dbReference type="SMART" id="SM00248">
    <property type="entry name" value="ANK"/>
    <property type="match status" value="8"/>
</dbReference>
<protein>
    <recommendedName>
        <fullName evidence="14">Peroxisomal trans-2-enoyl-CoA reductase</fullName>
        <ecNumber evidence="13">1.3.1.38</ecNumber>
    </recommendedName>
</protein>
<evidence type="ECO:0000313" key="23">
    <source>
        <dbReference type="EMBL" id="PVD35643.1"/>
    </source>
</evidence>
<feature type="repeat" description="ANK" evidence="21">
    <location>
        <begin position="128"/>
        <end position="160"/>
    </location>
</feature>
<dbReference type="AlphaFoldDB" id="A0A2T7PQD9"/>
<dbReference type="OrthoDB" id="194358at2759"/>
<evidence type="ECO:0000256" key="11">
    <source>
        <dbReference type="ARBA" id="ARBA00037124"/>
    </source>
</evidence>
<dbReference type="InterPro" id="IPR036291">
    <property type="entry name" value="NAD(P)-bd_dom_sf"/>
</dbReference>
<dbReference type="PANTHER" id="PTHR24317">
    <property type="entry name" value="PEROXISOMAL TRANS-2-ENOYL-COA REDUCTASE"/>
    <property type="match status" value="1"/>
</dbReference>
<comment type="subcellular location">
    <subcellularLocation>
        <location evidence="1">Peroxisome</location>
    </subcellularLocation>
</comment>
<dbReference type="InterPro" id="IPR002347">
    <property type="entry name" value="SDR_fam"/>
</dbReference>
<dbReference type="EC" id="1.3.1.38" evidence="13"/>
<keyword evidence="10" id="KW-0275">Fatty acid biosynthesis</keyword>
<comment type="subunit">
    <text evidence="12">Interacts with PEX5, probably required to target it into peroxisomes.</text>
</comment>
<dbReference type="Gene3D" id="3.40.50.720">
    <property type="entry name" value="NAD(P)-binding Rossmann-like Domain"/>
    <property type="match status" value="1"/>
</dbReference>
<dbReference type="STRING" id="400727.A0A2T7PQD9"/>
<comment type="catalytic activity">
    <reaction evidence="17">
        <text>(2E)-hexenoyl-CoA + NADPH + H(+) = hexanoyl-CoA + NADP(+)</text>
        <dbReference type="Rhea" id="RHEA:44956"/>
        <dbReference type="ChEBI" id="CHEBI:15378"/>
        <dbReference type="ChEBI" id="CHEBI:57783"/>
        <dbReference type="ChEBI" id="CHEBI:58349"/>
        <dbReference type="ChEBI" id="CHEBI:62077"/>
        <dbReference type="ChEBI" id="CHEBI:62620"/>
    </reaction>
    <physiologicalReaction direction="left-to-right" evidence="17">
        <dbReference type="Rhea" id="RHEA:44957"/>
    </physiologicalReaction>
</comment>
<keyword evidence="8" id="KW-0443">Lipid metabolism</keyword>
<dbReference type="InterPro" id="IPR036770">
    <property type="entry name" value="Ankyrin_rpt-contain_sf"/>
</dbReference>
<dbReference type="PRINTS" id="PR00080">
    <property type="entry name" value="SDRFAMILY"/>
</dbReference>
<comment type="catalytic activity">
    <reaction evidence="16">
        <text>(2E)-tetradecenoyl-CoA + NADPH + H(+) = tetradecanoyl-CoA + NADP(+)</text>
        <dbReference type="Rhea" id="RHEA:44968"/>
        <dbReference type="ChEBI" id="CHEBI:15378"/>
        <dbReference type="ChEBI" id="CHEBI:57385"/>
        <dbReference type="ChEBI" id="CHEBI:57783"/>
        <dbReference type="ChEBI" id="CHEBI:58349"/>
        <dbReference type="ChEBI" id="CHEBI:61405"/>
    </reaction>
    <physiologicalReaction direction="left-to-right" evidence="16">
        <dbReference type="Rhea" id="RHEA:44969"/>
    </physiologicalReaction>
</comment>
<dbReference type="FunFam" id="3.40.50.720:FF:000084">
    <property type="entry name" value="Short-chain dehydrogenase reductase"/>
    <property type="match status" value="1"/>
</dbReference>
<dbReference type="InterPro" id="IPR052388">
    <property type="entry name" value="Peroxisomal_t2-enoyl-CoA_red"/>
</dbReference>
<feature type="repeat" description="ANK" evidence="21">
    <location>
        <begin position="161"/>
        <end position="185"/>
    </location>
</feature>
<evidence type="ECO:0000256" key="6">
    <source>
        <dbReference type="ARBA" id="ARBA00022857"/>
    </source>
</evidence>
<evidence type="ECO:0000256" key="14">
    <source>
        <dbReference type="ARBA" id="ARBA00041063"/>
    </source>
</evidence>
<keyword evidence="3" id="KW-0444">Lipid biosynthesis</keyword>